<comment type="caution">
    <text evidence="2">The sequence shown here is derived from an EMBL/GenBank/DDBJ whole genome shotgun (WGS) entry which is preliminary data.</text>
</comment>
<dbReference type="EMBL" id="JANPWB010000008">
    <property type="protein sequence ID" value="KAJ1159992.1"/>
    <property type="molecule type" value="Genomic_DNA"/>
</dbReference>
<organism evidence="2 3">
    <name type="scientific">Pleurodeles waltl</name>
    <name type="common">Iberian ribbed newt</name>
    <dbReference type="NCBI Taxonomy" id="8319"/>
    <lineage>
        <taxon>Eukaryota</taxon>
        <taxon>Metazoa</taxon>
        <taxon>Chordata</taxon>
        <taxon>Craniata</taxon>
        <taxon>Vertebrata</taxon>
        <taxon>Euteleostomi</taxon>
        <taxon>Amphibia</taxon>
        <taxon>Batrachia</taxon>
        <taxon>Caudata</taxon>
        <taxon>Salamandroidea</taxon>
        <taxon>Salamandridae</taxon>
        <taxon>Pleurodelinae</taxon>
        <taxon>Pleurodeles</taxon>
    </lineage>
</organism>
<dbReference type="AlphaFoldDB" id="A0AAV7S766"/>
<protein>
    <submittedName>
        <fullName evidence="2">Uncharacterized protein</fullName>
    </submittedName>
</protein>
<name>A0AAV7S766_PLEWA</name>
<feature type="region of interest" description="Disordered" evidence="1">
    <location>
        <begin position="39"/>
        <end position="99"/>
    </location>
</feature>
<sequence length="99" mass="10813">MVVGLWLCRVEKGQPSHREYPPCMEQAGKKQTAGSHIGEYRAGRSGSQPCRSGPPARFQRIGGQGALLQPGTPLKKRKEKKKDSGERLGTGKELGWSIL</sequence>
<accession>A0AAV7S766</accession>
<keyword evidence="3" id="KW-1185">Reference proteome</keyword>
<gene>
    <name evidence="2" type="ORF">NDU88_000495</name>
</gene>
<evidence type="ECO:0000313" key="2">
    <source>
        <dbReference type="EMBL" id="KAJ1159992.1"/>
    </source>
</evidence>
<feature type="compositionally biased region" description="Basic and acidic residues" evidence="1">
    <location>
        <begin position="81"/>
        <end position="90"/>
    </location>
</feature>
<evidence type="ECO:0000313" key="3">
    <source>
        <dbReference type="Proteomes" id="UP001066276"/>
    </source>
</evidence>
<proteinExistence type="predicted"/>
<reference evidence="2" key="1">
    <citation type="journal article" date="2022" name="bioRxiv">
        <title>Sequencing and chromosome-scale assembly of the giantPleurodeles waltlgenome.</title>
        <authorList>
            <person name="Brown T."/>
            <person name="Elewa A."/>
            <person name="Iarovenko S."/>
            <person name="Subramanian E."/>
            <person name="Araus A.J."/>
            <person name="Petzold A."/>
            <person name="Susuki M."/>
            <person name="Suzuki K.-i.T."/>
            <person name="Hayashi T."/>
            <person name="Toyoda A."/>
            <person name="Oliveira C."/>
            <person name="Osipova E."/>
            <person name="Leigh N.D."/>
            <person name="Simon A."/>
            <person name="Yun M.H."/>
        </authorList>
    </citation>
    <scope>NUCLEOTIDE SEQUENCE</scope>
    <source>
        <strain evidence="2">20211129_DDA</strain>
        <tissue evidence="2">Liver</tissue>
    </source>
</reference>
<dbReference type="Proteomes" id="UP001066276">
    <property type="component" value="Chromosome 4_2"/>
</dbReference>
<evidence type="ECO:0000256" key="1">
    <source>
        <dbReference type="SAM" id="MobiDB-lite"/>
    </source>
</evidence>